<dbReference type="GO" id="GO:0002764">
    <property type="term" value="P:immune response-regulating signaling pathway"/>
    <property type="evidence" value="ECO:0007669"/>
    <property type="project" value="TreeGrafter"/>
</dbReference>
<dbReference type="SMART" id="SM00409">
    <property type="entry name" value="IG"/>
    <property type="match status" value="1"/>
</dbReference>
<dbReference type="InterPro" id="IPR050412">
    <property type="entry name" value="Ig-like_Receptors_ImmuneReg"/>
</dbReference>
<dbReference type="AlphaFoldDB" id="A0A674IVB7"/>
<evidence type="ECO:0000256" key="2">
    <source>
        <dbReference type="SAM" id="MobiDB-lite"/>
    </source>
</evidence>
<dbReference type="InParanoid" id="A0A674IVB7"/>
<dbReference type="InterPro" id="IPR036179">
    <property type="entry name" value="Ig-like_dom_sf"/>
</dbReference>
<dbReference type="InterPro" id="IPR013783">
    <property type="entry name" value="Ig-like_fold"/>
</dbReference>
<dbReference type="InterPro" id="IPR003599">
    <property type="entry name" value="Ig_sub"/>
</dbReference>
<feature type="region of interest" description="Disordered" evidence="2">
    <location>
        <begin position="253"/>
        <end position="282"/>
    </location>
</feature>
<proteinExistence type="predicted"/>
<reference evidence="4" key="2">
    <citation type="submission" date="2025-09" db="UniProtKB">
        <authorList>
            <consortium name="Ensembl"/>
        </authorList>
    </citation>
    <scope>IDENTIFICATION</scope>
</reference>
<sequence>MCLSPAVSRGAGPAPQGGAGEGSYPKPSISLSPGGMIPVGGNVTIRCQYQRLGMRIQLYKAGDGNYLTYTDPAGSEAEFPITSARREHGGSYTCRYSNRTGPAAYSEPSDPVQIIVAGEGPYPAPRLPASHPARAQGISVSPDPAEGTPGQRAGMESLGCSPTGGSSRFWRLGAGSLPRPSIFLSPTSVTALSSASPPRAGSTEGATAALGPRGLGTYGTLRARLCPEPRGVTGGFPSKGGAAAAGDLGLRGAPGLQTSVPTLGTHRRVRAQGLLSQDSSPP</sequence>
<protein>
    <recommendedName>
        <fullName evidence="3">Ig-like domain-containing protein</fullName>
    </recommendedName>
</protein>
<dbReference type="Pfam" id="PF13895">
    <property type="entry name" value="Ig_2"/>
    <property type="match status" value="1"/>
</dbReference>
<dbReference type="PANTHER" id="PTHR11738">
    <property type="entry name" value="MHC CLASS I NK CELL RECEPTOR"/>
    <property type="match status" value="1"/>
</dbReference>
<evidence type="ECO:0000259" key="3">
    <source>
        <dbReference type="PROSITE" id="PS50835"/>
    </source>
</evidence>
<accession>A0A674IVB7</accession>
<dbReference type="PANTHER" id="PTHR11738:SF186">
    <property type="entry name" value="OSTEOCLAST-ASSOCIATED IMMUNOGLOBULIN-LIKE RECEPTOR"/>
    <property type="match status" value="1"/>
</dbReference>
<dbReference type="Ensembl" id="ENSTMTT00000012640.1">
    <property type="protein sequence ID" value="ENSTMTP00000012213.1"/>
    <property type="gene ID" value="ENSTMTG00000008837.1"/>
</dbReference>
<feature type="region of interest" description="Disordered" evidence="2">
    <location>
        <begin position="131"/>
        <end position="152"/>
    </location>
</feature>
<feature type="region of interest" description="Disordered" evidence="2">
    <location>
        <begin position="1"/>
        <end position="29"/>
    </location>
</feature>
<feature type="region of interest" description="Disordered" evidence="2">
    <location>
        <begin position="194"/>
        <end position="213"/>
    </location>
</feature>
<evidence type="ECO:0000256" key="1">
    <source>
        <dbReference type="ARBA" id="ARBA00023157"/>
    </source>
</evidence>
<feature type="domain" description="Ig-like" evidence="3">
    <location>
        <begin position="27"/>
        <end position="113"/>
    </location>
</feature>
<organism evidence="4 5">
    <name type="scientific">Terrapene triunguis</name>
    <name type="common">Three-toed box turtle</name>
    <dbReference type="NCBI Taxonomy" id="2587831"/>
    <lineage>
        <taxon>Eukaryota</taxon>
        <taxon>Metazoa</taxon>
        <taxon>Chordata</taxon>
        <taxon>Craniata</taxon>
        <taxon>Vertebrata</taxon>
        <taxon>Euteleostomi</taxon>
        <taxon>Archelosauria</taxon>
        <taxon>Testudinata</taxon>
        <taxon>Testudines</taxon>
        <taxon>Cryptodira</taxon>
        <taxon>Durocryptodira</taxon>
        <taxon>Testudinoidea</taxon>
        <taxon>Emydidae</taxon>
        <taxon>Terrapene</taxon>
    </lineage>
</organism>
<dbReference type="GeneTree" id="ENSGT01150000286974"/>
<evidence type="ECO:0000313" key="5">
    <source>
        <dbReference type="Proteomes" id="UP000472274"/>
    </source>
</evidence>
<keyword evidence="1" id="KW-1015">Disulfide bond</keyword>
<dbReference type="SUPFAM" id="SSF48726">
    <property type="entry name" value="Immunoglobulin"/>
    <property type="match status" value="1"/>
</dbReference>
<reference evidence="4" key="1">
    <citation type="submission" date="2025-08" db="UniProtKB">
        <authorList>
            <consortium name="Ensembl"/>
        </authorList>
    </citation>
    <scope>IDENTIFICATION</scope>
</reference>
<evidence type="ECO:0000313" key="4">
    <source>
        <dbReference type="Ensembl" id="ENSTMTP00000012213.1"/>
    </source>
</evidence>
<dbReference type="Proteomes" id="UP000472274">
    <property type="component" value="Unplaced"/>
</dbReference>
<dbReference type="InterPro" id="IPR007110">
    <property type="entry name" value="Ig-like_dom"/>
</dbReference>
<dbReference type="PROSITE" id="PS50835">
    <property type="entry name" value="IG_LIKE"/>
    <property type="match status" value="1"/>
</dbReference>
<keyword evidence="5" id="KW-1185">Reference proteome</keyword>
<name>A0A674IVB7_9SAUR</name>
<dbReference type="Gene3D" id="2.60.40.10">
    <property type="entry name" value="Immunoglobulins"/>
    <property type="match status" value="1"/>
</dbReference>